<organism evidence="11 12">
    <name type="scientific">Prauserella flavalba</name>
    <dbReference type="NCBI Taxonomy" id="1477506"/>
    <lineage>
        <taxon>Bacteria</taxon>
        <taxon>Bacillati</taxon>
        <taxon>Actinomycetota</taxon>
        <taxon>Actinomycetes</taxon>
        <taxon>Pseudonocardiales</taxon>
        <taxon>Pseudonocardiaceae</taxon>
        <taxon>Prauserella</taxon>
    </lineage>
</organism>
<dbReference type="Pfam" id="PF00069">
    <property type="entry name" value="Pkinase"/>
    <property type="match status" value="1"/>
</dbReference>
<dbReference type="RefSeq" id="WP_110335366.1">
    <property type="nucleotide sequence ID" value="NZ_MASU01000005.1"/>
</dbReference>
<dbReference type="OrthoDB" id="9762169at2"/>
<dbReference type="EC" id="2.7.11.1" evidence="1"/>
<sequence>MSEVGKLVAGRYRVRRRLGGGTTSTVWKAVDERLKRPVAIKQLRPDPAQAERAVREGREASRLRHPHVVSVHDVDDHDGSALLIMEYFPSRSLDEVVAEDGPLPPMEAARVGAQVASALAEAHQAGIVHGDVTPGTVLVGDDGTVKLGGFVSPAAKGRVTPDADVHALGATLSEILPGGTQAGPLAPVLDAMLAADPAERSTAAEAAEDLRAVAEARALVAAKQPALVGAGGADDPTTPLAGAPAFTKTLPAVAARPRARPRPAGPAGRRRWLPAALAVLGAVLVTVVLLVVTSSEDDSAGTTPGTAEAGGSLTASASRQAVAAFYAPLPGGTDQAWERLGPGLRAQGRDAFDAYWSGVAAVIVVSAPKVTAAGSVHVGVELTLPDGSAVTEFHQFGVIDRYGTAVLDSDTLLHTETSTPAPPSSSAPPEEGTPGGNDGGDAGQDPAPAPAPGPAPTEDDGPGRGRGNEHGNPKRGDG</sequence>
<comment type="caution">
    <text evidence="11">The sequence shown here is derived from an EMBL/GenBank/DDBJ whole genome shotgun (WGS) entry which is preliminary data.</text>
</comment>
<dbReference type="PROSITE" id="PS00107">
    <property type="entry name" value="PROTEIN_KINASE_ATP"/>
    <property type="match status" value="1"/>
</dbReference>
<evidence type="ECO:0000256" key="5">
    <source>
        <dbReference type="ARBA" id="ARBA00022777"/>
    </source>
</evidence>
<feature type="domain" description="Protein kinase" evidence="10">
    <location>
        <begin position="12"/>
        <end position="326"/>
    </location>
</feature>
<proteinExistence type="predicted"/>
<dbReference type="InterPro" id="IPR011009">
    <property type="entry name" value="Kinase-like_dom_sf"/>
</dbReference>
<dbReference type="AlphaFoldDB" id="A0A318LL97"/>
<keyword evidence="9" id="KW-0472">Membrane</keyword>
<dbReference type="InterPro" id="IPR000719">
    <property type="entry name" value="Prot_kinase_dom"/>
</dbReference>
<dbReference type="Gene3D" id="3.30.200.20">
    <property type="entry name" value="Phosphorylase Kinase, domain 1"/>
    <property type="match status" value="1"/>
</dbReference>
<evidence type="ECO:0000259" key="10">
    <source>
        <dbReference type="PROSITE" id="PS50011"/>
    </source>
</evidence>
<name>A0A318LL97_9PSEU</name>
<dbReference type="CDD" id="cd14014">
    <property type="entry name" value="STKc_PknB_like"/>
    <property type="match status" value="1"/>
</dbReference>
<dbReference type="Gene3D" id="1.10.510.10">
    <property type="entry name" value="Transferase(Phosphotransferase) domain 1"/>
    <property type="match status" value="1"/>
</dbReference>
<evidence type="ECO:0000256" key="2">
    <source>
        <dbReference type="ARBA" id="ARBA00022527"/>
    </source>
</evidence>
<evidence type="ECO:0000256" key="4">
    <source>
        <dbReference type="ARBA" id="ARBA00022741"/>
    </source>
</evidence>
<accession>A0A318LL97</accession>
<feature type="compositionally biased region" description="Gly residues" evidence="8">
    <location>
        <begin position="433"/>
        <end position="442"/>
    </location>
</feature>
<dbReference type="GO" id="GO:0004674">
    <property type="term" value="F:protein serine/threonine kinase activity"/>
    <property type="evidence" value="ECO:0007669"/>
    <property type="project" value="UniProtKB-KW"/>
</dbReference>
<feature type="transmembrane region" description="Helical" evidence="9">
    <location>
        <begin position="272"/>
        <end position="292"/>
    </location>
</feature>
<dbReference type="PROSITE" id="PS50011">
    <property type="entry name" value="PROTEIN_KINASE_DOM"/>
    <property type="match status" value="1"/>
</dbReference>
<protein>
    <recommendedName>
        <fullName evidence="1">non-specific serine/threonine protein kinase</fullName>
        <ecNumber evidence="1">2.7.11.1</ecNumber>
    </recommendedName>
</protein>
<keyword evidence="2" id="KW-0723">Serine/threonine-protein kinase</keyword>
<dbReference type="GO" id="GO:0005524">
    <property type="term" value="F:ATP binding"/>
    <property type="evidence" value="ECO:0007669"/>
    <property type="project" value="UniProtKB-UniRule"/>
</dbReference>
<keyword evidence="5" id="KW-0418">Kinase</keyword>
<evidence type="ECO:0000313" key="12">
    <source>
        <dbReference type="Proteomes" id="UP000247892"/>
    </source>
</evidence>
<evidence type="ECO:0000256" key="7">
    <source>
        <dbReference type="PROSITE-ProRule" id="PRU10141"/>
    </source>
</evidence>
<keyword evidence="9" id="KW-1133">Transmembrane helix</keyword>
<keyword evidence="3" id="KW-0808">Transferase</keyword>
<feature type="compositionally biased region" description="Basic and acidic residues" evidence="8">
    <location>
        <begin position="461"/>
        <end position="478"/>
    </location>
</feature>
<evidence type="ECO:0000256" key="1">
    <source>
        <dbReference type="ARBA" id="ARBA00012513"/>
    </source>
</evidence>
<dbReference type="EMBL" id="MASU01000005">
    <property type="protein sequence ID" value="PXY35372.1"/>
    <property type="molecule type" value="Genomic_DNA"/>
</dbReference>
<evidence type="ECO:0000256" key="9">
    <source>
        <dbReference type="SAM" id="Phobius"/>
    </source>
</evidence>
<dbReference type="PANTHER" id="PTHR43289">
    <property type="entry name" value="MITOGEN-ACTIVATED PROTEIN KINASE KINASE KINASE 20-RELATED"/>
    <property type="match status" value="1"/>
</dbReference>
<keyword evidence="4 7" id="KW-0547">Nucleotide-binding</keyword>
<keyword evidence="6 7" id="KW-0067">ATP-binding</keyword>
<keyword evidence="12" id="KW-1185">Reference proteome</keyword>
<dbReference type="PANTHER" id="PTHR43289:SF6">
    <property type="entry name" value="SERINE_THREONINE-PROTEIN KINASE NEKL-3"/>
    <property type="match status" value="1"/>
</dbReference>
<dbReference type="SUPFAM" id="SSF56112">
    <property type="entry name" value="Protein kinase-like (PK-like)"/>
    <property type="match status" value="1"/>
</dbReference>
<evidence type="ECO:0000313" key="11">
    <source>
        <dbReference type="EMBL" id="PXY35372.1"/>
    </source>
</evidence>
<dbReference type="InterPro" id="IPR017441">
    <property type="entry name" value="Protein_kinase_ATP_BS"/>
</dbReference>
<evidence type="ECO:0000256" key="6">
    <source>
        <dbReference type="ARBA" id="ARBA00022840"/>
    </source>
</evidence>
<evidence type="ECO:0000256" key="3">
    <source>
        <dbReference type="ARBA" id="ARBA00022679"/>
    </source>
</evidence>
<dbReference type="Proteomes" id="UP000247892">
    <property type="component" value="Unassembled WGS sequence"/>
</dbReference>
<feature type="region of interest" description="Disordered" evidence="8">
    <location>
        <begin position="414"/>
        <end position="478"/>
    </location>
</feature>
<keyword evidence="9" id="KW-0812">Transmembrane</keyword>
<gene>
    <name evidence="11" type="ORF">BA062_07460</name>
</gene>
<evidence type="ECO:0000256" key="8">
    <source>
        <dbReference type="SAM" id="MobiDB-lite"/>
    </source>
</evidence>
<reference evidence="11 12" key="1">
    <citation type="submission" date="2016-07" db="EMBL/GenBank/DDBJ databases">
        <title>Draft genome sequence of Prauserella sp. YIM 121212, isolated from alkaline soil.</title>
        <authorList>
            <person name="Ruckert C."/>
            <person name="Albersmeier A."/>
            <person name="Jiang C.-L."/>
            <person name="Jiang Y."/>
            <person name="Kalinowski J."/>
            <person name="Schneider O."/>
            <person name="Winkler A."/>
            <person name="Zotchev S.B."/>
        </authorList>
    </citation>
    <scope>NUCLEOTIDE SEQUENCE [LARGE SCALE GENOMIC DNA]</scope>
    <source>
        <strain evidence="11 12">YIM 121212</strain>
    </source>
</reference>
<feature type="binding site" evidence="7">
    <location>
        <position position="41"/>
    </location>
    <ligand>
        <name>ATP</name>
        <dbReference type="ChEBI" id="CHEBI:30616"/>
    </ligand>
</feature>